<dbReference type="InterPro" id="IPR020831">
    <property type="entry name" value="GlycerAld/Erythrose_P_DH"/>
</dbReference>
<evidence type="ECO:0000256" key="4">
    <source>
        <dbReference type="RuleBase" id="RU361160"/>
    </source>
</evidence>
<dbReference type="Pfam" id="PF02800">
    <property type="entry name" value="Gp_dh_C"/>
    <property type="match status" value="1"/>
</dbReference>
<accession>A0ABV4I4V3</accession>
<protein>
    <recommendedName>
        <fullName evidence="4">Glyceraldehyde-3-phosphate dehydrogenase</fullName>
        <ecNumber evidence="4">1.2.1.-</ecNumber>
    </recommendedName>
</protein>
<dbReference type="InterPro" id="IPR020830">
    <property type="entry name" value="GlycerAld_3-P_DH_AS"/>
</dbReference>
<keyword evidence="2 4" id="KW-0560">Oxidoreductase</keyword>
<evidence type="ECO:0000313" key="7">
    <source>
        <dbReference type="Proteomes" id="UP001566476"/>
    </source>
</evidence>
<reference evidence="6 7" key="1">
    <citation type="submission" date="2024-07" db="EMBL/GenBank/DDBJ databases">
        <authorList>
            <person name="Thanompreechachai J."/>
            <person name="Duangmal K."/>
        </authorList>
    </citation>
    <scope>NUCLEOTIDE SEQUENCE [LARGE SCALE GENOMIC DNA]</scope>
    <source>
        <strain evidence="6 7">TBRC 1896</strain>
    </source>
</reference>
<dbReference type="CDD" id="cd05214">
    <property type="entry name" value="GAPDH_I_N"/>
    <property type="match status" value="1"/>
</dbReference>
<dbReference type="SUPFAM" id="SSF51735">
    <property type="entry name" value="NAD(P)-binding Rossmann-fold domains"/>
    <property type="match status" value="1"/>
</dbReference>
<sequence>MTTRVGINGFGRIGRNFFRAALAQGADVEIVAVNDLTDAKALAHLLKHDSILGKLSEDVRVEGDSIVVGSTSVKVLADRDPANLGWGDLGVDVVVESTGFFTDGEKAKAHLAAGAKKVVISAPATNNDVTVVMGVNDSDYDASKHSLISNASCTTNCLAPLAKVLDDAFGIERGLMTTVHAYTADQNLQDGPHKDLRRARAAALNIVPTSTGAAKAIGLVLPTLKGKLDGYALRVPVPTGSATDLTVTLGREVTAEEVDAAYKAAADGPLKGYLVYSDEPLVSSDIVTDPASCIYDSGLTKVNGNQVKVVGWYDNEWGYSNRLVDLVTLVGSSL</sequence>
<dbReference type="PRINTS" id="PR00078">
    <property type="entry name" value="G3PDHDRGNASE"/>
</dbReference>
<dbReference type="NCBIfam" id="TIGR01534">
    <property type="entry name" value="GAPDH-I"/>
    <property type="match status" value="1"/>
</dbReference>
<dbReference type="PIRSF" id="PIRSF000149">
    <property type="entry name" value="GAP_DH"/>
    <property type="match status" value="1"/>
</dbReference>
<evidence type="ECO:0000256" key="1">
    <source>
        <dbReference type="ARBA" id="ARBA00007406"/>
    </source>
</evidence>
<dbReference type="RefSeq" id="WP_370719238.1">
    <property type="nucleotide sequence ID" value="NZ_JBGGTQ010000005.1"/>
</dbReference>
<gene>
    <name evidence="6" type="primary">gap</name>
    <name evidence="6" type="ORF">AB2L28_12460</name>
</gene>
<name>A0ABV4I4V3_9ACTN</name>
<comment type="caution">
    <text evidence="6">The sequence shown here is derived from an EMBL/GenBank/DDBJ whole genome shotgun (WGS) entry which is preliminary data.</text>
</comment>
<dbReference type="CDD" id="cd18126">
    <property type="entry name" value="GAPDH_I_C"/>
    <property type="match status" value="1"/>
</dbReference>
<feature type="domain" description="Glyceraldehyde 3-phosphate dehydrogenase NAD(P) binding" evidence="5">
    <location>
        <begin position="3"/>
        <end position="153"/>
    </location>
</feature>
<dbReference type="Pfam" id="PF00044">
    <property type="entry name" value="Gp_dh_N"/>
    <property type="match status" value="1"/>
</dbReference>
<evidence type="ECO:0000313" key="6">
    <source>
        <dbReference type="EMBL" id="MEZ0493045.1"/>
    </source>
</evidence>
<dbReference type="SMART" id="SM00846">
    <property type="entry name" value="Gp_dh_N"/>
    <property type="match status" value="1"/>
</dbReference>
<dbReference type="InterPro" id="IPR006424">
    <property type="entry name" value="Glyceraldehyde-3-P_DH_1"/>
</dbReference>
<keyword evidence="7" id="KW-1185">Reference proteome</keyword>
<proteinExistence type="inferred from homology"/>
<dbReference type="PROSITE" id="PS00071">
    <property type="entry name" value="GAPDH"/>
    <property type="match status" value="1"/>
</dbReference>
<evidence type="ECO:0000256" key="2">
    <source>
        <dbReference type="ARBA" id="ARBA00023002"/>
    </source>
</evidence>
<dbReference type="Gene3D" id="3.40.50.720">
    <property type="entry name" value="NAD(P)-binding Rossmann-like Domain"/>
    <property type="match status" value="1"/>
</dbReference>
<dbReference type="Gene3D" id="3.30.360.10">
    <property type="entry name" value="Dihydrodipicolinate Reductase, domain 2"/>
    <property type="match status" value="1"/>
</dbReference>
<evidence type="ECO:0000256" key="3">
    <source>
        <dbReference type="RuleBase" id="RU000397"/>
    </source>
</evidence>
<dbReference type="EC" id="1.2.1.-" evidence="4"/>
<evidence type="ECO:0000259" key="5">
    <source>
        <dbReference type="SMART" id="SM00846"/>
    </source>
</evidence>
<dbReference type="InterPro" id="IPR020828">
    <property type="entry name" value="GlycerAld_3-P_DH_NAD(P)-bd"/>
</dbReference>
<dbReference type="PANTHER" id="PTHR43148">
    <property type="entry name" value="GLYCERALDEHYDE-3-PHOSPHATE DEHYDROGENASE 2"/>
    <property type="match status" value="1"/>
</dbReference>
<dbReference type="Proteomes" id="UP001566476">
    <property type="component" value="Unassembled WGS sequence"/>
</dbReference>
<dbReference type="EMBL" id="JBGGTQ010000005">
    <property type="protein sequence ID" value="MEZ0493045.1"/>
    <property type="molecule type" value="Genomic_DNA"/>
</dbReference>
<dbReference type="InterPro" id="IPR020829">
    <property type="entry name" value="GlycerAld_3-P_DH_cat"/>
</dbReference>
<dbReference type="SUPFAM" id="SSF55347">
    <property type="entry name" value="Glyceraldehyde-3-phosphate dehydrogenase-like, C-terminal domain"/>
    <property type="match status" value="1"/>
</dbReference>
<comment type="similarity">
    <text evidence="1 3">Belongs to the glyceraldehyde-3-phosphate dehydrogenase family.</text>
</comment>
<organism evidence="6 7">
    <name type="scientific">Kineococcus mangrovi</name>
    <dbReference type="NCBI Taxonomy" id="1660183"/>
    <lineage>
        <taxon>Bacteria</taxon>
        <taxon>Bacillati</taxon>
        <taxon>Actinomycetota</taxon>
        <taxon>Actinomycetes</taxon>
        <taxon>Kineosporiales</taxon>
        <taxon>Kineosporiaceae</taxon>
        <taxon>Kineococcus</taxon>
    </lineage>
</organism>
<dbReference type="InterPro" id="IPR036291">
    <property type="entry name" value="NAD(P)-bd_dom_sf"/>
</dbReference>